<protein>
    <submittedName>
        <fullName evidence="1">Uncharacterized protein</fullName>
    </submittedName>
</protein>
<name>A0AAD4SM46_9MAGN</name>
<sequence>MEFHKLKLETEKYSSELVEHEACQIAFVEAQEKMVEQEFVKEQESLILLEQVGRQKVTELVCVAIGKESGICLKKNIARLYSFWRPRAIDGDSQ</sequence>
<keyword evidence="2" id="KW-1185">Reference proteome</keyword>
<organism evidence="1 2">
    <name type="scientific">Papaver atlanticum</name>
    <dbReference type="NCBI Taxonomy" id="357466"/>
    <lineage>
        <taxon>Eukaryota</taxon>
        <taxon>Viridiplantae</taxon>
        <taxon>Streptophyta</taxon>
        <taxon>Embryophyta</taxon>
        <taxon>Tracheophyta</taxon>
        <taxon>Spermatophyta</taxon>
        <taxon>Magnoliopsida</taxon>
        <taxon>Ranunculales</taxon>
        <taxon>Papaveraceae</taxon>
        <taxon>Papaveroideae</taxon>
        <taxon>Papaver</taxon>
    </lineage>
</organism>
<accession>A0AAD4SM46</accession>
<dbReference type="AlphaFoldDB" id="A0AAD4SM46"/>
<proteinExistence type="predicted"/>
<reference evidence="1" key="1">
    <citation type="submission" date="2022-04" db="EMBL/GenBank/DDBJ databases">
        <title>A functionally conserved STORR gene fusion in Papaver species that diverged 16.8 million years ago.</title>
        <authorList>
            <person name="Catania T."/>
        </authorList>
    </citation>
    <scope>NUCLEOTIDE SEQUENCE</scope>
    <source>
        <strain evidence="1">S-188037</strain>
    </source>
</reference>
<gene>
    <name evidence="1" type="ORF">MKW98_014517</name>
</gene>
<comment type="caution">
    <text evidence="1">The sequence shown here is derived from an EMBL/GenBank/DDBJ whole genome shotgun (WGS) entry which is preliminary data.</text>
</comment>
<dbReference type="EMBL" id="JAJJMB010010276">
    <property type="protein sequence ID" value="KAI3910132.1"/>
    <property type="molecule type" value="Genomic_DNA"/>
</dbReference>
<dbReference type="Proteomes" id="UP001202328">
    <property type="component" value="Unassembled WGS sequence"/>
</dbReference>
<evidence type="ECO:0000313" key="2">
    <source>
        <dbReference type="Proteomes" id="UP001202328"/>
    </source>
</evidence>
<evidence type="ECO:0000313" key="1">
    <source>
        <dbReference type="EMBL" id="KAI3910132.1"/>
    </source>
</evidence>